<keyword evidence="2" id="KW-1185">Reference proteome</keyword>
<accession>A0ABT5RQ99</accession>
<dbReference type="InterPro" id="IPR036388">
    <property type="entry name" value="WH-like_DNA-bd_sf"/>
</dbReference>
<dbReference type="SUPFAM" id="SSF46767">
    <property type="entry name" value="Methylated DNA-protein cysteine methyltransferase, C-terminal domain"/>
    <property type="match status" value="1"/>
</dbReference>
<sequence length="174" mass="18636">MPTPRSSSQSTTPWRSKLAAYKHLPQIKPIPEPKKQQLGEGLIVVPSPQDVDAAMRRIPPGQLMTVRALAAELAVAQGVNAGCVVTTGIFATLVARAADEAERAGDTAPTPYWRTLKADGSLNPKYPGGVERQMERLEAEGHVVVQQGRLLRVQDGPGYRPVATARRGRRGGAA</sequence>
<name>A0ABT5RQ99_9BURK</name>
<comment type="caution">
    <text evidence="1">The sequence shown here is derived from an EMBL/GenBank/DDBJ whole genome shotgun (WGS) entry which is preliminary data.</text>
</comment>
<evidence type="ECO:0000313" key="2">
    <source>
        <dbReference type="Proteomes" id="UP001148932"/>
    </source>
</evidence>
<protein>
    <submittedName>
        <fullName evidence="1">MGMT family protein</fullName>
    </submittedName>
</protein>
<gene>
    <name evidence="1" type="ORF">OIN59_00440</name>
</gene>
<dbReference type="Proteomes" id="UP001148932">
    <property type="component" value="Unassembled WGS sequence"/>
</dbReference>
<dbReference type="InterPro" id="IPR036217">
    <property type="entry name" value="MethylDNA_cys_MeTrfase_DNAb"/>
</dbReference>
<reference evidence="1" key="1">
    <citation type="submission" date="2022-10" db="EMBL/GenBank/DDBJ databases">
        <title>Description of microaerobic benzene degrading bacteria.</title>
        <authorList>
            <person name="Bedics A."/>
            <person name="Tancsics A."/>
            <person name="Banerjee S."/>
        </authorList>
    </citation>
    <scope>NUCLEOTIDE SEQUENCE</scope>
    <source>
        <strain evidence="1">D2M1</strain>
    </source>
</reference>
<dbReference type="EMBL" id="JAPCKI010000001">
    <property type="protein sequence ID" value="MDD2175875.1"/>
    <property type="molecule type" value="Genomic_DNA"/>
</dbReference>
<dbReference type="Gene3D" id="1.10.10.10">
    <property type="entry name" value="Winged helix-like DNA-binding domain superfamily/Winged helix DNA-binding domain"/>
    <property type="match status" value="1"/>
</dbReference>
<organism evidence="1 2">
    <name type="scientific">Acidovorax benzenivorans</name>
    <dbReference type="NCBI Taxonomy" id="2987520"/>
    <lineage>
        <taxon>Bacteria</taxon>
        <taxon>Pseudomonadati</taxon>
        <taxon>Pseudomonadota</taxon>
        <taxon>Betaproteobacteria</taxon>
        <taxon>Burkholderiales</taxon>
        <taxon>Comamonadaceae</taxon>
        <taxon>Acidovorax</taxon>
    </lineage>
</organism>
<proteinExistence type="predicted"/>
<dbReference type="RefSeq" id="WP_274106024.1">
    <property type="nucleotide sequence ID" value="NZ_JAPCKI010000001.1"/>
</dbReference>
<evidence type="ECO:0000313" key="1">
    <source>
        <dbReference type="EMBL" id="MDD2175875.1"/>
    </source>
</evidence>